<dbReference type="InterPro" id="IPR029057">
    <property type="entry name" value="PRTase-like"/>
</dbReference>
<proteinExistence type="inferred from homology"/>
<dbReference type="EMBL" id="VXIV02002813">
    <property type="protein sequence ID" value="KAF6022722.1"/>
    <property type="molecule type" value="Genomic_DNA"/>
</dbReference>
<dbReference type="GO" id="GO:0005524">
    <property type="term" value="F:ATP binding"/>
    <property type="evidence" value="ECO:0007669"/>
    <property type="project" value="UniProtKB-KW"/>
</dbReference>
<evidence type="ECO:0000256" key="8">
    <source>
        <dbReference type="ARBA" id="ARBA00022741"/>
    </source>
</evidence>
<dbReference type="FunFam" id="3.40.50.2020:FF:000010">
    <property type="entry name" value="Uridine-cytidine kinase"/>
    <property type="match status" value="1"/>
</dbReference>
<dbReference type="EC" id="2.7.1.48" evidence="17"/>
<evidence type="ECO:0000256" key="4">
    <source>
        <dbReference type="ARBA" id="ARBA00005408"/>
    </source>
</evidence>
<feature type="domain" description="Phosphoribosyltransferase" evidence="20">
    <location>
        <begin position="324"/>
        <end position="527"/>
    </location>
</feature>
<comment type="catalytic activity">
    <reaction evidence="14 17">
        <text>uridine + ATP = UMP + ADP + H(+)</text>
        <dbReference type="Rhea" id="RHEA:16825"/>
        <dbReference type="ChEBI" id="CHEBI:15378"/>
        <dbReference type="ChEBI" id="CHEBI:16704"/>
        <dbReference type="ChEBI" id="CHEBI:30616"/>
        <dbReference type="ChEBI" id="CHEBI:57865"/>
        <dbReference type="ChEBI" id="CHEBI:456216"/>
        <dbReference type="EC" id="2.7.1.48"/>
    </reaction>
</comment>
<keyword evidence="11" id="KW-0832">Ubl conjugation</keyword>
<keyword evidence="6" id="KW-0597">Phosphoprotein</keyword>
<dbReference type="InterPro" id="IPR027417">
    <property type="entry name" value="P-loop_NTPase"/>
</dbReference>
<keyword evidence="8 17" id="KW-0547">Nucleotide-binding</keyword>
<reference evidence="21" key="1">
    <citation type="submission" date="2020-06" db="EMBL/GenBank/DDBJ databases">
        <title>Draft genome of Bugula neritina, a colonial animal packing powerful symbionts and potential medicines.</title>
        <authorList>
            <person name="Rayko M."/>
        </authorList>
    </citation>
    <scope>NUCLEOTIDE SEQUENCE [LARGE SCALE GENOMIC DNA]</scope>
    <source>
        <strain evidence="21">Kwan_BN1</strain>
    </source>
</reference>
<evidence type="ECO:0000256" key="10">
    <source>
        <dbReference type="ARBA" id="ARBA00022840"/>
    </source>
</evidence>
<evidence type="ECO:0000256" key="2">
    <source>
        <dbReference type="ARBA" id="ARBA00004496"/>
    </source>
</evidence>
<dbReference type="SUPFAM" id="SSF53271">
    <property type="entry name" value="PRTase-like"/>
    <property type="match status" value="1"/>
</dbReference>
<dbReference type="NCBIfam" id="NF001097">
    <property type="entry name" value="PRK00129.1"/>
    <property type="match status" value="1"/>
</dbReference>
<comment type="catalytic activity">
    <reaction evidence="13 17">
        <text>cytidine + ATP = CMP + ADP + H(+)</text>
        <dbReference type="Rhea" id="RHEA:24674"/>
        <dbReference type="ChEBI" id="CHEBI:15378"/>
        <dbReference type="ChEBI" id="CHEBI:17562"/>
        <dbReference type="ChEBI" id="CHEBI:30616"/>
        <dbReference type="ChEBI" id="CHEBI:60377"/>
        <dbReference type="ChEBI" id="CHEBI:456216"/>
        <dbReference type="EC" id="2.7.1.48"/>
    </reaction>
</comment>
<evidence type="ECO:0000256" key="3">
    <source>
        <dbReference type="ARBA" id="ARBA00004690"/>
    </source>
</evidence>
<dbReference type="Pfam" id="PF14681">
    <property type="entry name" value="UPRTase"/>
    <property type="match status" value="1"/>
</dbReference>
<dbReference type="UniPathway" id="UPA00574">
    <property type="reaction ID" value="UER00637"/>
</dbReference>
<evidence type="ECO:0000256" key="12">
    <source>
        <dbReference type="ARBA" id="ARBA00023242"/>
    </source>
</evidence>
<dbReference type="InterPro" id="IPR000836">
    <property type="entry name" value="PRTase_dom"/>
</dbReference>
<keyword evidence="12" id="KW-0539">Nucleus</keyword>
<dbReference type="OrthoDB" id="10257085at2759"/>
<dbReference type="FunFam" id="3.40.50.300:FF:000200">
    <property type="entry name" value="Uridine-cytidine kinase"/>
    <property type="match status" value="1"/>
</dbReference>
<comment type="pathway">
    <text evidence="17">Pyrimidine metabolism; CTP biosynthesis via salvage pathway; CTP from cytidine: step 1/3.</text>
</comment>
<feature type="region of interest" description="Disordered" evidence="18">
    <location>
        <begin position="1"/>
        <end position="44"/>
    </location>
</feature>
<dbReference type="CDD" id="cd02023">
    <property type="entry name" value="UMPK"/>
    <property type="match status" value="1"/>
</dbReference>
<evidence type="ECO:0000256" key="1">
    <source>
        <dbReference type="ARBA" id="ARBA00004123"/>
    </source>
</evidence>
<dbReference type="NCBIfam" id="TIGR00235">
    <property type="entry name" value="udk"/>
    <property type="match status" value="1"/>
</dbReference>
<comment type="function">
    <text evidence="15">May contribute to UTP accumulation needed for blast transformation and proliferation.</text>
</comment>
<dbReference type="SUPFAM" id="SSF52540">
    <property type="entry name" value="P-loop containing nucleoside triphosphate hydrolases"/>
    <property type="match status" value="1"/>
</dbReference>
<dbReference type="GO" id="GO:0004849">
    <property type="term" value="F:uridine kinase activity"/>
    <property type="evidence" value="ECO:0007669"/>
    <property type="project" value="UniProtKB-EC"/>
</dbReference>
<dbReference type="InterPro" id="IPR000764">
    <property type="entry name" value="Uridine_kinase-like"/>
</dbReference>
<dbReference type="CDD" id="cd06223">
    <property type="entry name" value="PRTases_typeI"/>
    <property type="match status" value="1"/>
</dbReference>
<evidence type="ECO:0000256" key="6">
    <source>
        <dbReference type="ARBA" id="ARBA00022553"/>
    </source>
</evidence>
<dbReference type="GO" id="GO:0005634">
    <property type="term" value="C:nucleus"/>
    <property type="evidence" value="ECO:0007669"/>
    <property type="project" value="UniProtKB-SubCell"/>
</dbReference>
<evidence type="ECO:0000256" key="14">
    <source>
        <dbReference type="ARBA" id="ARBA00048909"/>
    </source>
</evidence>
<dbReference type="GO" id="GO:0044206">
    <property type="term" value="P:UMP salvage"/>
    <property type="evidence" value="ECO:0007669"/>
    <property type="project" value="UniProtKB-UniPathway"/>
</dbReference>
<evidence type="ECO:0000256" key="15">
    <source>
        <dbReference type="ARBA" id="ARBA00056790"/>
    </source>
</evidence>
<dbReference type="PANTHER" id="PTHR10285">
    <property type="entry name" value="URIDINE KINASE"/>
    <property type="match status" value="1"/>
</dbReference>
<comment type="subcellular location">
    <subcellularLocation>
        <location evidence="2">Cytoplasm</location>
    </subcellularLocation>
    <subcellularLocation>
        <location evidence="1">Nucleus</location>
    </subcellularLocation>
</comment>
<protein>
    <recommendedName>
        <fullName evidence="17">Uridine kinase</fullName>
        <ecNumber evidence="17">2.7.1.48</ecNumber>
    </recommendedName>
</protein>
<evidence type="ECO:0000256" key="16">
    <source>
        <dbReference type="ARBA" id="ARBA00065923"/>
    </source>
</evidence>
<dbReference type="UniPathway" id="UPA00579">
    <property type="reaction ID" value="UER00640"/>
</dbReference>
<dbReference type="GO" id="GO:0005737">
    <property type="term" value="C:cytoplasm"/>
    <property type="evidence" value="ECO:0007669"/>
    <property type="project" value="UniProtKB-SubCell"/>
</dbReference>
<keyword evidence="5" id="KW-0963">Cytoplasm</keyword>
<evidence type="ECO:0000256" key="7">
    <source>
        <dbReference type="ARBA" id="ARBA00022679"/>
    </source>
</evidence>
<dbReference type="Pfam" id="PF00485">
    <property type="entry name" value="PRK"/>
    <property type="match status" value="1"/>
</dbReference>
<dbReference type="Gene3D" id="3.40.50.300">
    <property type="entry name" value="P-loop containing nucleotide triphosphate hydrolases"/>
    <property type="match status" value="1"/>
</dbReference>
<accession>A0A7J7J908</accession>
<comment type="subunit">
    <text evidence="16">Interacts with RNF19B.</text>
</comment>
<dbReference type="NCBIfam" id="NF004018">
    <property type="entry name" value="PRK05480.1"/>
    <property type="match status" value="1"/>
</dbReference>
<evidence type="ECO:0000313" key="21">
    <source>
        <dbReference type="EMBL" id="KAF6022722.1"/>
    </source>
</evidence>
<dbReference type="AlphaFoldDB" id="A0A7J7J908"/>
<feature type="domain" description="Phosphoribulokinase/uridine kinase" evidence="19">
    <location>
        <begin position="93"/>
        <end position="280"/>
    </location>
</feature>
<dbReference type="Gene3D" id="3.40.50.2020">
    <property type="match status" value="1"/>
</dbReference>
<evidence type="ECO:0000259" key="19">
    <source>
        <dbReference type="Pfam" id="PF00485"/>
    </source>
</evidence>
<comment type="caution">
    <text evidence="21">The sequence shown here is derived from an EMBL/GenBank/DDBJ whole genome shotgun (WGS) entry which is preliminary data.</text>
</comment>
<organism evidence="21 22">
    <name type="scientific">Bugula neritina</name>
    <name type="common">Brown bryozoan</name>
    <name type="synonym">Sertularia neritina</name>
    <dbReference type="NCBI Taxonomy" id="10212"/>
    <lineage>
        <taxon>Eukaryota</taxon>
        <taxon>Metazoa</taxon>
        <taxon>Spiralia</taxon>
        <taxon>Lophotrochozoa</taxon>
        <taxon>Bryozoa</taxon>
        <taxon>Gymnolaemata</taxon>
        <taxon>Cheilostomatida</taxon>
        <taxon>Flustrina</taxon>
        <taxon>Buguloidea</taxon>
        <taxon>Bugulidae</taxon>
        <taxon>Bugula</taxon>
    </lineage>
</organism>
<gene>
    <name evidence="21" type="ORF">EB796_018968</name>
</gene>
<evidence type="ECO:0000259" key="20">
    <source>
        <dbReference type="Pfam" id="PF14681"/>
    </source>
</evidence>
<evidence type="ECO:0000313" key="22">
    <source>
        <dbReference type="Proteomes" id="UP000593567"/>
    </source>
</evidence>
<dbReference type="Proteomes" id="UP000593567">
    <property type="component" value="Unassembled WGS sequence"/>
</dbReference>
<dbReference type="PRINTS" id="PR00988">
    <property type="entry name" value="URIDINKINASE"/>
</dbReference>
<evidence type="ECO:0000256" key="13">
    <source>
        <dbReference type="ARBA" id="ARBA00047436"/>
    </source>
</evidence>
<keyword evidence="22" id="KW-1185">Reference proteome</keyword>
<keyword evidence="9 17" id="KW-0418">Kinase</keyword>
<comment type="pathway">
    <text evidence="3 17">Pyrimidine metabolism; UMP biosynthesis via salvage pathway; UMP from uridine: step 1/1.</text>
</comment>
<dbReference type="InterPro" id="IPR006083">
    <property type="entry name" value="PRK/URK"/>
</dbReference>
<evidence type="ECO:0000256" key="9">
    <source>
        <dbReference type="ARBA" id="ARBA00022777"/>
    </source>
</evidence>
<feature type="compositionally biased region" description="Low complexity" evidence="18">
    <location>
        <begin position="8"/>
        <end position="19"/>
    </location>
</feature>
<dbReference type="GO" id="GO:0044211">
    <property type="term" value="P:CTP salvage"/>
    <property type="evidence" value="ECO:0007669"/>
    <property type="project" value="UniProtKB-UniPathway"/>
</dbReference>
<evidence type="ECO:0000256" key="11">
    <source>
        <dbReference type="ARBA" id="ARBA00022843"/>
    </source>
</evidence>
<keyword evidence="10 17" id="KW-0067">ATP-binding</keyword>
<name>A0A7J7J908_BUGNE</name>
<comment type="similarity">
    <text evidence="4 17">Belongs to the uridine kinase family.</text>
</comment>
<evidence type="ECO:0000256" key="17">
    <source>
        <dbReference type="RuleBase" id="RU003825"/>
    </source>
</evidence>
<evidence type="ECO:0000256" key="18">
    <source>
        <dbReference type="SAM" id="MobiDB-lite"/>
    </source>
</evidence>
<sequence>MSLTRAVSLPFGSRSSSPSDNEDEPVLLSPNLSPTKPPKSPNSRAAALQRRRLRTTSFTENVQDVIHKGKRTIYTAGRPPWYDTKGELKEAFVIGICGGSASGKTTVARKIIEALDIQWVSILSMDSFYKILSEEQHAQANASEYNFDHPDAFDVDLLVQTLKRLKSGKQVEVPMYNFTSHSREKQTKRLYGANVVIFEGILAFCDERLIELCDMKVFVDTDPDIRLARRLSRDITDRGRDLDSVLKQYMKFVKPSYDHCIAPTMRHADIIVPRGGENVVAVTLIVQHVHSQLLQRGFKLRTKLAQDDHFDSDELPKNLHILKETDQIQGIHALIRSKETTRDDFIFYSQRLMRLLIEDVMSMLPFSTVTVNTPQGFVYQGKRLDVKQIFGVSIMRAGEVMEPALCEVCKDVRIGKILIQTNMETHEPELHYLRLPKGIRGHHVILMDPTVATGAAAIMAIRVLLDHDVPEENIYLVSLIMAQQGVHSVGYAFPKVKICTTAVDKILDDNFHIIPGIGNFGDRYFGTEP</sequence>
<keyword evidence="7 17" id="KW-0808">Transferase</keyword>
<evidence type="ECO:0000256" key="5">
    <source>
        <dbReference type="ARBA" id="ARBA00022490"/>
    </source>
</evidence>